<protein>
    <submittedName>
        <fullName evidence="1">Uncharacterized protein</fullName>
    </submittedName>
</protein>
<dbReference type="EMBL" id="GGEC01036375">
    <property type="protein sequence ID" value="MBX16859.1"/>
    <property type="molecule type" value="Transcribed_RNA"/>
</dbReference>
<proteinExistence type="predicted"/>
<sequence>MSLPSFPIMDRISELKNWNEKEGFVELNPLKISYSMPIHTLVMKHVVSGVAYFFLLYHNVPQDVQIAA</sequence>
<name>A0A2P2LFX8_RHIMU</name>
<accession>A0A2P2LFX8</accession>
<evidence type="ECO:0000313" key="1">
    <source>
        <dbReference type="EMBL" id="MBX16859.1"/>
    </source>
</evidence>
<dbReference type="AlphaFoldDB" id="A0A2P2LFX8"/>
<organism evidence="1">
    <name type="scientific">Rhizophora mucronata</name>
    <name type="common">Asiatic mangrove</name>
    <dbReference type="NCBI Taxonomy" id="61149"/>
    <lineage>
        <taxon>Eukaryota</taxon>
        <taxon>Viridiplantae</taxon>
        <taxon>Streptophyta</taxon>
        <taxon>Embryophyta</taxon>
        <taxon>Tracheophyta</taxon>
        <taxon>Spermatophyta</taxon>
        <taxon>Magnoliopsida</taxon>
        <taxon>eudicotyledons</taxon>
        <taxon>Gunneridae</taxon>
        <taxon>Pentapetalae</taxon>
        <taxon>rosids</taxon>
        <taxon>fabids</taxon>
        <taxon>Malpighiales</taxon>
        <taxon>Rhizophoraceae</taxon>
        <taxon>Rhizophora</taxon>
    </lineage>
</organism>
<reference evidence="1" key="1">
    <citation type="submission" date="2018-02" db="EMBL/GenBank/DDBJ databases">
        <title>Rhizophora mucronata_Transcriptome.</title>
        <authorList>
            <person name="Meera S.P."/>
            <person name="Sreeshan A."/>
            <person name="Augustine A."/>
        </authorList>
    </citation>
    <scope>NUCLEOTIDE SEQUENCE</scope>
    <source>
        <tissue evidence="1">Leaf</tissue>
    </source>
</reference>